<organism evidence="2 3">
    <name type="scientific">Terriglobus roseus</name>
    <dbReference type="NCBI Taxonomy" id="392734"/>
    <lineage>
        <taxon>Bacteria</taxon>
        <taxon>Pseudomonadati</taxon>
        <taxon>Acidobacteriota</taxon>
        <taxon>Terriglobia</taxon>
        <taxon>Terriglobales</taxon>
        <taxon>Acidobacteriaceae</taxon>
        <taxon>Terriglobus</taxon>
    </lineage>
</organism>
<dbReference type="OrthoDB" id="129419at2"/>
<keyword evidence="2" id="KW-0862">Zinc</keyword>
<dbReference type="EMBL" id="LT629690">
    <property type="protein sequence ID" value="SDF35339.1"/>
    <property type="molecule type" value="Genomic_DNA"/>
</dbReference>
<dbReference type="InterPro" id="IPR027383">
    <property type="entry name" value="Znf_put"/>
</dbReference>
<proteinExistence type="predicted"/>
<name>A0A1G7KEQ7_9BACT</name>
<dbReference type="RefSeq" id="WP_083345125.1">
    <property type="nucleotide sequence ID" value="NZ_LT629690.1"/>
</dbReference>
<protein>
    <submittedName>
        <fullName evidence="2">Putative zinc-finger</fullName>
    </submittedName>
</protein>
<gene>
    <name evidence="2" type="ORF">SAMN05444167_2148</name>
</gene>
<dbReference type="Pfam" id="PF13490">
    <property type="entry name" value="zf-HC2"/>
    <property type="match status" value="1"/>
</dbReference>
<reference evidence="2 3" key="1">
    <citation type="submission" date="2016-10" db="EMBL/GenBank/DDBJ databases">
        <authorList>
            <person name="de Groot N.N."/>
        </authorList>
    </citation>
    <scope>NUCLEOTIDE SEQUENCE [LARGE SCALE GENOMIC DNA]</scope>
    <source>
        <strain evidence="2 3">GAS232</strain>
    </source>
</reference>
<dbReference type="GO" id="GO:0008270">
    <property type="term" value="F:zinc ion binding"/>
    <property type="evidence" value="ECO:0007669"/>
    <property type="project" value="UniProtKB-KW"/>
</dbReference>
<keyword evidence="2" id="KW-0479">Metal-binding</keyword>
<dbReference type="Proteomes" id="UP000182427">
    <property type="component" value="Chromosome I"/>
</dbReference>
<evidence type="ECO:0000313" key="3">
    <source>
        <dbReference type="Proteomes" id="UP000182427"/>
    </source>
</evidence>
<keyword evidence="3" id="KW-1185">Reference proteome</keyword>
<evidence type="ECO:0000313" key="2">
    <source>
        <dbReference type="EMBL" id="SDF35339.1"/>
    </source>
</evidence>
<evidence type="ECO:0000259" key="1">
    <source>
        <dbReference type="Pfam" id="PF13490"/>
    </source>
</evidence>
<feature type="domain" description="Putative zinc-finger" evidence="1">
    <location>
        <begin position="3"/>
        <end position="36"/>
    </location>
</feature>
<accession>A0A1G7KEQ7</accession>
<keyword evidence="2" id="KW-0863">Zinc-finger</keyword>
<dbReference type="AlphaFoldDB" id="A0A1G7KEQ7"/>
<sequence>MTCTEFLAQMTDYFDGQVEPELLSEIQSHLCECHHCEVLVDTTRQTIRVYRNHEVYDLTEDVRERTVQRILAACTGRKSISAEGQR</sequence>